<comment type="caution">
    <text evidence="1">The sequence shown here is derived from an EMBL/GenBank/DDBJ whole genome shotgun (WGS) entry which is preliminary data.</text>
</comment>
<evidence type="ECO:0000313" key="1">
    <source>
        <dbReference type="EMBL" id="MSS43537.1"/>
    </source>
</evidence>
<proteinExistence type="predicted"/>
<evidence type="ECO:0000313" key="2">
    <source>
        <dbReference type="Proteomes" id="UP000462760"/>
    </source>
</evidence>
<dbReference type="RefSeq" id="WP_154484216.1">
    <property type="nucleotide sequence ID" value="NZ_JAHLOA010000013.1"/>
</dbReference>
<name>A0A844FHJ2_9FIRM</name>
<dbReference type="Proteomes" id="UP000462760">
    <property type="component" value="Unassembled WGS sequence"/>
</dbReference>
<gene>
    <name evidence="1" type="ORF">FYJ27_07330</name>
</gene>
<protein>
    <submittedName>
        <fullName evidence="1">Uncharacterized protein</fullName>
    </submittedName>
</protein>
<dbReference type="OrthoDB" id="1708220at2"/>
<dbReference type="EMBL" id="VULR01000008">
    <property type="protein sequence ID" value="MSS43537.1"/>
    <property type="molecule type" value="Genomic_DNA"/>
</dbReference>
<dbReference type="AlphaFoldDB" id="A0A844FHJ2"/>
<organism evidence="1 2">
    <name type="scientific">Anaerosalibacter bizertensis</name>
    <dbReference type="NCBI Taxonomy" id="932217"/>
    <lineage>
        <taxon>Bacteria</taxon>
        <taxon>Bacillati</taxon>
        <taxon>Bacillota</taxon>
        <taxon>Tissierellia</taxon>
        <taxon>Tissierellales</taxon>
        <taxon>Sporanaerobacteraceae</taxon>
        <taxon>Anaerosalibacter</taxon>
    </lineage>
</organism>
<reference evidence="1 2" key="1">
    <citation type="submission" date="2019-08" db="EMBL/GenBank/DDBJ databases">
        <title>In-depth cultivation of the pig gut microbiome towards novel bacterial diversity and tailored functional studies.</title>
        <authorList>
            <person name="Wylensek D."/>
            <person name="Hitch T.C.A."/>
            <person name="Clavel T."/>
        </authorList>
    </citation>
    <scope>NUCLEOTIDE SEQUENCE [LARGE SCALE GENOMIC DNA]</scope>
    <source>
        <strain evidence="1 2">Med78-601-WT-4W-RMD-3</strain>
    </source>
</reference>
<accession>A0A844FHJ2</accession>
<sequence length="135" mass="16166">MYPTMDQDPYMPAVPPLYPMDHEFSDYHMYSEHAMQNNNMYPETYTPCPEPTIYSPQHYMDPYMEEPMDNYMRCPMMDPMVRHCVAVCMRQCRRYVNPIEPPMDMPMEVSEMREMLPEEINDELSVDPSNTDEIE</sequence>